<dbReference type="GO" id="GO:0005737">
    <property type="term" value="C:cytoplasm"/>
    <property type="evidence" value="ECO:0007669"/>
    <property type="project" value="TreeGrafter"/>
</dbReference>
<dbReference type="GO" id="GO:0009927">
    <property type="term" value="F:histidine phosphotransfer kinase activity"/>
    <property type="evidence" value="ECO:0007669"/>
    <property type="project" value="InterPro"/>
</dbReference>
<feature type="modified residue" description="Phosphohistidine" evidence="1">
    <location>
        <position position="108"/>
    </location>
</feature>
<proteinExistence type="predicted"/>
<feature type="compositionally biased region" description="Basic residues" evidence="2">
    <location>
        <begin position="11"/>
        <end position="22"/>
    </location>
</feature>
<evidence type="ECO:0000313" key="4">
    <source>
        <dbReference type="EMBL" id="KZT56324.1"/>
    </source>
</evidence>
<feature type="compositionally biased region" description="Pro residues" evidence="2">
    <location>
        <begin position="1"/>
        <end position="10"/>
    </location>
</feature>
<protein>
    <submittedName>
        <fullName evidence="4">Histidine phosphotransferase</fullName>
    </submittedName>
</protein>
<dbReference type="InterPro" id="IPR045871">
    <property type="entry name" value="AHP1-5/YPD1"/>
</dbReference>
<name>A0A165F784_9BASI</name>
<dbReference type="PROSITE" id="PS50894">
    <property type="entry name" value="HPT"/>
    <property type="match status" value="1"/>
</dbReference>
<accession>A0A165F784</accession>
<keyword evidence="5" id="KW-1185">Reference proteome</keyword>
<dbReference type="GO" id="GO:0005634">
    <property type="term" value="C:nucleus"/>
    <property type="evidence" value="ECO:0007669"/>
    <property type="project" value="TreeGrafter"/>
</dbReference>
<dbReference type="OrthoDB" id="1673781at2759"/>
<reference evidence="4 5" key="1">
    <citation type="journal article" date="2016" name="Mol. Biol. Evol.">
        <title>Comparative Genomics of Early-Diverging Mushroom-Forming Fungi Provides Insights into the Origins of Lignocellulose Decay Capabilities.</title>
        <authorList>
            <person name="Nagy L.G."/>
            <person name="Riley R."/>
            <person name="Tritt A."/>
            <person name="Adam C."/>
            <person name="Daum C."/>
            <person name="Floudas D."/>
            <person name="Sun H."/>
            <person name="Yadav J.S."/>
            <person name="Pangilinan J."/>
            <person name="Larsson K.H."/>
            <person name="Matsuura K."/>
            <person name="Barry K."/>
            <person name="Labutti K."/>
            <person name="Kuo R."/>
            <person name="Ohm R.A."/>
            <person name="Bhattacharya S.S."/>
            <person name="Shirouzu T."/>
            <person name="Yoshinaga Y."/>
            <person name="Martin F.M."/>
            <person name="Grigoriev I.V."/>
            <person name="Hibbett D.S."/>
        </authorList>
    </citation>
    <scope>NUCLEOTIDE SEQUENCE [LARGE SCALE GENOMIC DNA]</scope>
    <source>
        <strain evidence="4 5">HHB12733</strain>
    </source>
</reference>
<dbReference type="PANTHER" id="PTHR28242:SF52">
    <property type="entry name" value="PHOSPHORELAY INTERMEDIATE PROTEIN YPD1"/>
    <property type="match status" value="1"/>
</dbReference>
<gene>
    <name evidence="4" type="ORF">CALCODRAFT_318931</name>
</gene>
<dbReference type="InterPro" id="IPR036641">
    <property type="entry name" value="HPT_dom_sf"/>
</dbReference>
<evidence type="ECO:0000313" key="5">
    <source>
        <dbReference type="Proteomes" id="UP000076842"/>
    </source>
</evidence>
<evidence type="ECO:0000259" key="3">
    <source>
        <dbReference type="PROSITE" id="PS50894"/>
    </source>
</evidence>
<dbReference type="InParanoid" id="A0A165F784"/>
<keyword evidence="1" id="KW-0597">Phosphoprotein</keyword>
<dbReference type="Gene3D" id="1.20.120.160">
    <property type="entry name" value="HPT domain"/>
    <property type="match status" value="1"/>
</dbReference>
<dbReference type="Proteomes" id="UP000076842">
    <property type="component" value="Unassembled WGS sequence"/>
</dbReference>
<dbReference type="SUPFAM" id="SSF47226">
    <property type="entry name" value="Histidine-containing phosphotransfer domain, HPT domain"/>
    <property type="match status" value="1"/>
</dbReference>
<dbReference type="SMART" id="SM00073">
    <property type="entry name" value="HPT"/>
    <property type="match status" value="1"/>
</dbReference>
<evidence type="ECO:0000256" key="1">
    <source>
        <dbReference type="PROSITE-ProRule" id="PRU00110"/>
    </source>
</evidence>
<dbReference type="GO" id="GO:0043424">
    <property type="term" value="F:protein histidine kinase binding"/>
    <property type="evidence" value="ECO:0007669"/>
    <property type="project" value="InterPro"/>
</dbReference>
<dbReference type="AlphaFoldDB" id="A0A165F784"/>
<organism evidence="4 5">
    <name type="scientific">Calocera cornea HHB12733</name>
    <dbReference type="NCBI Taxonomy" id="1353952"/>
    <lineage>
        <taxon>Eukaryota</taxon>
        <taxon>Fungi</taxon>
        <taxon>Dikarya</taxon>
        <taxon>Basidiomycota</taxon>
        <taxon>Agaricomycotina</taxon>
        <taxon>Dacrymycetes</taxon>
        <taxon>Dacrymycetales</taxon>
        <taxon>Dacrymycetaceae</taxon>
        <taxon>Calocera</taxon>
    </lineage>
</organism>
<dbReference type="InterPro" id="IPR008207">
    <property type="entry name" value="Sig_transdc_His_kin_Hpt_dom"/>
</dbReference>
<feature type="region of interest" description="Disordered" evidence="2">
    <location>
        <begin position="1"/>
        <end position="50"/>
    </location>
</feature>
<dbReference type="GO" id="GO:0000160">
    <property type="term" value="P:phosphorelay signal transduction system"/>
    <property type="evidence" value="ECO:0007669"/>
    <property type="project" value="InterPro"/>
</dbReference>
<keyword evidence="4" id="KW-0808">Transferase</keyword>
<dbReference type="STRING" id="1353952.A0A165F784"/>
<feature type="domain" description="HPt" evidence="3">
    <location>
        <begin position="69"/>
        <end position="170"/>
    </location>
</feature>
<dbReference type="PANTHER" id="PTHR28242">
    <property type="entry name" value="PHOSPHORELAY INTERMEDIATE PROTEIN YPD1"/>
    <property type="match status" value="1"/>
</dbReference>
<dbReference type="CDD" id="cd00088">
    <property type="entry name" value="HPT"/>
    <property type="match status" value="1"/>
</dbReference>
<evidence type="ECO:0000256" key="2">
    <source>
        <dbReference type="SAM" id="MobiDB-lite"/>
    </source>
</evidence>
<dbReference type="EMBL" id="KV423979">
    <property type="protein sequence ID" value="KZT56324.1"/>
    <property type="molecule type" value="Genomic_DNA"/>
</dbReference>
<dbReference type="Pfam" id="PF01627">
    <property type="entry name" value="Hpt"/>
    <property type="match status" value="1"/>
</dbReference>
<sequence length="186" mass="21011">MSPPHPPRPPQLRKRRRRRPRKRERERQTRTYAHTSCSLSHPDGRHQAPAPVIDMDTFSQILEMDDDDTHEFSLSIVENYMEQAAATFDSMSAAVDAENLPELSRLGHFLKGSSAALGISQVQTGCEAMQYYGQLKRGANGTKMAPKEALDLITTLLAKIKEGHTEADKWLRDFYGVESWGSPEEE</sequence>